<dbReference type="InterPro" id="IPR018247">
    <property type="entry name" value="EF_Hand_1_Ca_BS"/>
</dbReference>
<dbReference type="InterPro" id="IPR002048">
    <property type="entry name" value="EF_hand_dom"/>
</dbReference>
<proteinExistence type="predicted"/>
<dbReference type="Gene3D" id="1.10.238.10">
    <property type="entry name" value="EF-hand"/>
    <property type="match status" value="1"/>
</dbReference>
<keyword evidence="3" id="KW-1185">Reference proteome</keyword>
<dbReference type="AlphaFoldDB" id="A0A914RBS1"/>
<dbReference type="SUPFAM" id="SSF47473">
    <property type="entry name" value="EF-hand"/>
    <property type="match status" value="1"/>
</dbReference>
<sequence>MECIIEQMMNVAKYQHWDTVELEPVGISVSKESLQILRQMMREIDFDSDGIVSLDEWKRGGLTTIPLLVLLGFDTVSCFAAHI</sequence>
<dbReference type="InterPro" id="IPR011992">
    <property type="entry name" value="EF-hand-dom_pair"/>
</dbReference>
<accession>A0A914RBS1</accession>
<name>A0A914RBS1_PAREQ</name>
<organism evidence="3 4">
    <name type="scientific">Parascaris equorum</name>
    <name type="common">Equine roundworm</name>
    <dbReference type="NCBI Taxonomy" id="6256"/>
    <lineage>
        <taxon>Eukaryota</taxon>
        <taxon>Metazoa</taxon>
        <taxon>Ecdysozoa</taxon>
        <taxon>Nematoda</taxon>
        <taxon>Chromadorea</taxon>
        <taxon>Rhabditida</taxon>
        <taxon>Spirurina</taxon>
        <taxon>Ascaridomorpha</taxon>
        <taxon>Ascaridoidea</taxon>
        <taxon>Ascarididae</taxon>
        <taxon>Parascaris</taxon>
    </lineage>
</organism>
<dbReference type="PROSITE" id="PS00018">
    <property type="entry name" value="EF_HAND_1"/>
    <property type="match status" value="1"/>
</dbReference>
<dbReference type="PROSITE" id="PS50222">
    <property type="entry name" value="EF_HAND_2"/>
    <property type="match status" value="1"/>
</dbReference>
<reference evidence="4" key="1">
    <citation type="submission" date="2022-11" db="UniProtKB">
        <authorList>
            <consortium name="WormBaseParasite"/>
        </authorList>
    </citation>
    <scope>IDENTIFICATION</scope>
</reference>
<evidence type="ECO:0000259" key="2">
    <source>
        <dbReference type="PROSITE" id="PS50222"/>
    </source>
</evidence>
<dbReference type="GO" id="GO:0005509">
    <property type="term" value="F:calcium ion binding"/>
    <property type="evidence" value="ECO:0007669"/>
    <property type="project" value="InterPro"/>
</dbReference>
<feature type="domain" description="EF-hand" evidence="2">
    <location>
        <begin position="32"/>
        <end position="67"/>
    </location>
</feature>
<evidence type="ECO:0000256" key="1">
    <source>
        <dbReference type="ARBA" id="ARBA00022837"/>
    </source>
</evidence>
<evidence type="ECO:0000313" key="4">
    <source>
        <dbReference type="WBParaSite" id="PEQ_0000393801-mRNA-1"/>
    </source>
</evidence>
<protein>
    <submittedName>
        <fullName evidence="4">EF-hand domain-containing protein</fullName>
    </submittedName>
</protein>
<dbReference type="Proteomes" id="UP000887564">
    <property type="component" value="Unplaced"/>
</dbReference>
<evidence type="ECO:0000313" key="3">
    <source>
        <dbReference type="Proteomes" id="UP000887564"/>
    </source>
</evidence>
<dbReference type="WBParaSite" id="PEQ_0000393801-mRNA-1">
    <property type="protein sequence ID" value="PEQ_0000393801-mRNA-1"/>
    <property type="gene ID" value="PEQ_0000393801"/>
</dbReference>
<keyword evidence="1" id="KW-0106">Calcium</keyword>